<proteinExistence type="predicted"/>
<evidence type="ECO:0000256" key="1">
    <source>
        <dbReference type="ARBA" id="ARBA00022842"/>
    </source>
</evidence>
<dbReference type="InterPro" id="IPR029060">
    <property type="entry name" value="PIN-like_dom_sf"/>
</dbReference>
<name>A0A7J2U4C0_9CREN</name>
<dbReference type="SUPFAM" id="SSF88723">
    <property type="entry name" value="PIN domain-like"/>
    <property type="match status" value="1"/>
</dbReference>
<accession>A0A7J2U4C0</accession>
<reference evidence="3" key="1">
    <citation type="journal article" date="2020" name="mSystems">
        <title>Genome- and Community-Level Interaction Insights into Carbon Utilization and Element Cycling Functions of Hydrothermarchaeota in Hydrothermal Sediment.</title>
        <authorList>
            <person name="Zhou Z."/>
            <person name="Liu Y."/>
            <person name="Xu W."/>
            <person name="Pan J."/>
            <person name="Luo Z.H."/>
            <person name="Li M."/>
        </authorList>
    </citation>
    <scope>NUCLEOTIDE SEQUENCE [LARGE SCALE GENOMIC DNA]</scope>
    <source>
        <strain evidence="3">SpSt-125</strain>
    </source>
</reference>
<dbReference type="InterPro" id="IPR051619">
    <property type="entry name" value="TypeII_TA_RNase_PINc/VapC"/>
</dbReference>
<keyword evidence="1" id="KW-0460">Magnesium</keyword>
<protein>
    <submittedName>
        <fullName evidence="3">PIN domain-containing protein</fullName>
    </submittedName>
</protein>
<dbReference type="PANTHER" id="PTHR35901">
    <property type="entry name" value="RIBONUCLEASE VAPC3"/>
    <property type="match status" value="1"/>
</dbReference>
<dbReference type="PANTHER" id="PTHR35901:SF1">
    <property type="entry name" value="EXONUCLEASE VAPC9"/>
    <property type="match status" value="1"/>
</dbReference>
<dbReference type="AlphaFoldDB" id="A0A7J2U4C0"/>
<dbReference type="InterPro" id="IPR044153">
    <property type="entry name" value="PIN_Pae0151-like"/>
</dbReference>
<dbReference type="EMBL" id="DSEU01000050">
    <property type="protein sequence ID" value="HEM67419.1"/>
    <property type="molecule type" value="Genomic_DNA"/>
</dbReference>
<dbReference type="InterPro" id="IPR002716">
    <property type="entry name" value="PIN_dom"/>
</dbReference>
<sequence length="137" mass="15666">MVIVIDASALVKFILKEEGWERIYKILSTRVVSVDHIVKEVANAIWKHCSIHKAHSPDVTLKEFQLLKKIIDEKLVLLESELKYLDKAFEIAIENSIPVYDALYIAQAITRNIPLATSDKRQAEIAEKLKVQVIFIP</sequence>
<dbReference type="Pfam" id="PF01850">
    <property type="entry name" value="PIN"/>
    <property type="match status" value="1"/>
</dbReference>
<feature type="domain" description="PIN" evidence="2">
    <location>
        <begin position="3"/>
        <end position="127"/>
    </location>
</feature>
<dbReference type="CDD" id="cd09873">
    <property type="entry name" value="PIN_Pae0151-like"/>
    <property type="match status" value="1"/>
</dbReference>
<gene>
    <name evidence="3" type="ORF">ENO26_07650</name>
</gene>
<organism evidence="3">
    <name type="scientific">Ignisphaera aggregans</name>
    <dbReference type="NCBI Taxonomy" id="334771"/>
    <lineage>
        <taxon>Archaea</taxon>
        <taxon>Thermoproteota</taxon>
        <taxon>Thermoprotei</taxon>
        <taxon>Desulfurococcales</taxon>
        <taxon>Desulfurococcaceae</taxon>
        <taxon>Ignisphaera</taxon>
    </lineage>
</organism>
<comment type="caution">
    <text evidence="3">The sequence shown here is derived from an EMBL/GenBank/DDBJ whole genome shotgun (WGS) entry which is preliminary data.</text>
</comment>
<dbReference type="Gene3D" id="3.40.50.1010">
    <property type="entry name" value="5'-nuclease"/>
    <property type="match status" value="1"/>
</dbReference>
<evidence type="ECO:0000313" key="3">
    <source>
        <dbReference type="EMBL" id="HEM67419.1"/>
    </source>
</evidence>
<evidence type="ECO:0000259" key="2">
    <source>
        <dbReference type="Pfam" id="PF01850"/>
    </source>
</evidence>